<evidence type="ECO:0000313" key="3">
    <source>
        <dbReference type="EMBL" id="KAF9074529.1"/>
    </source>
</evidence>
<dbReference type="Pfam" id="PF00780">
    <property type="entry name" value="CNH"/>
    <property type="match status" value="1"/>
</dbReference>
<comment type="caution">
    <text evidence="3">The sequence shown here is derived from an EMBL/GenBank/DDBJ whole genome shotgun (WGS) entry which is preliminary data.</text>
</comment>
<dbReference type="Proteomes" id="UP000772434">
    <property type="component" value="Unassembled WGS sequence"/>
</dbReference>
<reference evidence="3" key="1">
    <citation type="submission" date="2020-11" db="EMBL/GenBank/DDBJ databases">
        <authorList>
            <consortium name="DOE Joint Genome Institute"/>
            <person name="Ahrendt S."/>
            <person name="Riley R."/>
            <person name="Andreopoulos W."/>
            <person name="Labutti K."/>
            <person name="Pangilinan J."/>
            <person name="Ruiz-Duenas F.J."/>
            <person name="Barrasa J.M."/>
            <person name="Sanchez-Garcia M."/>
            <person name="Camarero S."/>
            <person name="Miyauchi S."/>
            <person name="Serrano A."/>
            <person name="Linde D."/>
            <person name="Babiker R."/>
            <person name="Drula E."/>
            <person name="Ayuso-Fernandez I."/>
            <person name="Pacheco R."/>
            <person name="Padilla G."/>
            <person name="Ferreira P."/>
            <person name="Barriuso J."/>
            <person name="Kellner H."/>
            <person name="Castanera R."/>
            <person name="Alfaro M."/>
            <person name="Ramirez L."/>
            <person name="Pisabarro A.G."/>
            <person name="Kuo A."/>
            <person name="Tritt A."/>
            <person name="Lipzen A."/>
            <person name="He G."/>
            <person name="Yan M."/>
            <person name="Ng V."/>
            <person name="Cullen D."/>
            <person name="Martin F."/>
            <person name="Rosso M.-N."/>
            <person name="Henrissat B."/>
            <person name="Hibbett D."/>
            <person name="Martinez A.T."/>
            <person name="Grigoriev I.V."/>
        </authorList>
    </citation>
    <scope>NUCLEOTIDE SEQUENCE</scope>
    <source>
        <strain evidence="3">AH 40177</strain>
    </source>
</reference>
<dbReference type="PANTHER" id="PTHR46572">
    <property type="entry name" value="RHO1 GDP-GTP EXCHANGE PROTEIN 1-RELATED"/>
    <property type="match status" value="1"/>
</dbReference>
<dbReference type="AlphaFoldDB" id="A0A9P5Q4A7"/>
<protein>
    <submittedName>
        <fullName evidence="3">CNH domain-containing protein</fullName>
    </submittedName>
</protein>
<dbReference type="EMBL" id="JADNRY010000013">
    <property type="protein sequence ID" value="KAF9074529.1"/>
    <property type="molecule type" value="Genomic_DNA"/>
</dbReference>
<evidence type="ECO:0000313" key="4">
    <source>
        <dbReference type="Proteomes" id="UP000772434"/>
    </source>
</evidence>
<feature type="domain" description="CNH" evidence="2">
    <location>
        <begin position="1"/>
        <end position="119"/>
    </location>
</feature>
<accession>A0A9P5Q4A7</accession>
<evidence type="ECO:0000259" key="2">
    <source>
        <dbReference type="PROSITE" id="PS50219"/>
    </source>
</evidence>
<name>A0A9P5Q4A7_9AGAR</name>
<evidence type="ECO:0000256" key="1">
    <source>
        <dbReference type="ARBA" id="ARBA00022658"/>
    </source>
</evidence>
<dbReference type="PANTHER" id="PTHR46572:SF1">
    <property type="entry name" value="RHO1 GUANINE NUCLEOTIDE EXCHANGE FACTOR TUS1"/>
    <property type="match status" value="1"/>
</dbReference>
<dbReference type="GO" id="GO:0005085">
    <property type="term" value="F:guanyl-nucleotide exchange factor activity"/>
    <property type="evidence" value="ECO:0007669"/>
    <property type="project" value="UniProtKB-KW"/>
</dbReference>
<dbReference type="InterPro" id="IPR052233">
    <property type="entry name" value="Rho-type_GEFs"/>
</dbReference>
<dbReference type="OrthoDB" id="2272012at2759"/>
<gene>
    <name evidence="3" type="ORF">BDP27DRAFT_197051</name>
</gene>
<keyword evidence="4" id="KW-1185">Reference proteome</keyword>
<dbReference type="PROSITE" id="PS50219">
    <property type="entry name" value="CNH"/>
    <property type="match status" value="1"/>
</dbReference>
<dbReference type="InterPro" id="IPR001180">
    <property type="entry name" value="CNH_dom"/>
</dbReference>
<keyword evidence="1" id="KW-0344">Guanine-nucleotide releasing factor</keyword>
<proteinExistence type="predicted"/>
<sequence>MDVVDLQSVTIPQRDDPGLAYLAERCESCRPIGMFKSAEDKFLLCYNEFGVYVDKSGSPNIAAGIIEWEGTADSVAVHAPYIVLFNSSFIEVRRLETGHPVQIIRGHDIRCIWDGRNVISSVSLKPDESLNKVGHVHAVMGPPDSVVGGPSSATVHQVVELLPSFLFGL</sequence>
<organism evidence="3 4">
    <name type="scientific">Rhodocollybia butyracea</name>
    <dbReference type="NCBI Taxonomy" id="206335"/>
    <lineage>
        <taxon>Eukaryota</taxon>
        <taxon>Fungi</taxon>
        <taxon>Dikarya</taxon>
        <taxon>Basidiomycota</taxon>
        <taxon>Agaricomycotina</taxon>
        <taxon>Agaricomycetes</taxon>
        <taxon>Agaricomycetidae</taxon>
        <taxon>Agaricales</taxon>
        <taxon>Marasmiineae</taxon>
        <taxon>Omphalotaceae</taxon>
        <taxon>Rhodocollybia</taxon>
    </lineage>
</organism>